<reference evidence="2 3" key="1">
    <citation type="submission" date="2016-08" db="EMBL/GenBank/DDBJ databases">
        <title>A Parts List for Fungal Cellulosomes Revealed by Comparative Genomics.</title>
        <authorList>
            <consortium name="DOE Joint Genome Institute"/>
            <person name="Haitjema C.H."/>
            <person name="Gilmore S.P."/>
            <person name="Henske J.K."/>
            <person name="Solomon K.V."/>
            <person name="De Groot R."/>
            <person name="Kuo A."/>
            <person name="Mondo S.J."/>
            <person name="Salamov A.A."/>
            <person name="Labutti K."/>
            <person name="Zhao Z."/>
            <person name="Chiniquy J."/>
            <person name="Barry K."/>
            <person name="Brewer H.M."/>
            <person name="Purvine S.O."/>
            <person name="Wright A.T."/>
            <person name="Boxma B."/>
            <person name="Van Alen T."/>
            <person name="Hackstein J.H."/>
            <person name="Baker S.E."/>
            <person name="Grigoriev I.V."/>
            <person name="O'Malley M.A."/>
        </authorList>
    </citation>
    <scope>NUCLEOTIDE SEQUENCE [LARGE SCALE GENOMIC DNA]</scope>
    <source>
        <strain evidence="2 3">S4</strain>
    </source>
</reference>
<dbReference type="EMBL" id="MCFG01000011">
    <property type="protein sequence ID" value="ORX87248.1"/>
    <property type="molecule type" value="Genomic_DNA"/>
</dbReference>
<reference evidence="2 3" key="2">
    <citation type="submission" date="2016-08" db="EMBL/GenBank/DDBJ databases">
        <title>Pervasive Adenine N6-methylation of Active Genes in Fungi.</title>
        <authorList>
            <consortium name="DOE Joint Genome Institute"/>
            <person name="Mondo S.J."/>
            <person name="Dannebaum R.O."/>
            <person name="Kuo R.C."/>
            <person name="Labutti K."/>
            <person name="Haridas S."/>
            <person name="Kuo A."/>
            <person name="Salamov A."/>
            <person name="Ahrendt S.R."/>
            <person name="Lipzen A."/>
            <person name="Sullivan W."/>
            <person name="Andreopoulos W.B."/>
            <person name="Clum A."/>
            <person name="Lindquist E."/>
            <person name="Daum C."/>
            <person name="Ramamoorthy G.K."/>
            <person name="Gryganskyi A."/>
            <person name="Culley D."/>
            <person name="Magnuson J.K."/>
            <person name="James T.Y."/>
            <person name="O'Malley M.A."/>
            <person name="Stajich J.E."/>
            <person name="Spatafora J.W."/>
            <person name="Visel A."/>
            <person name="Grigoriev I.V."/>
        </authorList>
    </citation>
    <scope>NUCLEOTIDE SEQUENCE [LARGE SCALE GENOMIC DNA]</scope>
    <source>
        <strain evidence="2 3">S4</strain>
    </source>
</reference>
<organism evidence="2 3">
    <name type="scientific">Anaeromyces robustus</name>
    <dbReference type="NCBI Taxonomy" id="1754192"/>
    <lineage>
        <taxon>Eukaryota</taxon>
        <taxon>Fungi</taxon>
        <taxon>Fungi incertae sedis</taxon>
        <taxon>Chytridiomycota</taxon>
        <taxon>Chytridiomycota incertae sedis</taxon>
        <taxon>Neocallimastigomycetes</taxon>
        <taxon>Neocallimastigales</taxon>
        <taxon>Neocallimastigaceae</taxon>
        <taxon>Anaeromyces</taxon>
    </lineage>
</organism>
<name>A0A1Y1XNC2_9FUNG</name>
<comment type="caution">
    <text evidence="2">The sequence shown here is derived from an EMBL/GenBank/DDBJ whole genome shotgun (WGS) entry which is preliminary data.</text>
</comment>
<feature type="region of interest" description="Disordered" evidence="1">
    <location>
        <begin position="57"/>
        <end position="78"/>
    </location>
</feature>
<gene>
    <name evidence="2" type="ORF">BCR32DRAFT_324583</name>
</gene>
<sequence>MKNAIFEDNSYDFRSDLYFPIENLVEINISNINIENPNLDDLLKLLKYMETQKKELNNNNQIHDSASGDKKSPDNSPVNYFNDNHTITTKNPDVKESCMLSLKYLINKLYINPMKDFIDSKQTDNISCYIVNIIFKKFKCNINCIKYLMVCKLEDIIKKCNEKCNENIMDDQQNYL</sequence>
<protein>
    <submittedName>
        <fullName evidence="2">Uncharacterized protein</fullName>
    </submittedName>
</protein>
<proteinExistence type="predicted"/>
<evidence type="ECO:0000313" key="2">
    <source>
        <dbReference type="EMBL" id="ORX87248.1"/>
    </source>
</evidence>
<keyword evidence="3" id="KW-1185">Reference proteome</keyword>
<evidence type="ECO:0000313" key="3">
    <source>
        <dbReference type="Proteomes" id="UP000193944"/>
    </source>
</evidence>
<dbReference type="AlphaFoldDB" id="A0A1Y1XNC2"/>
<dbReference type="Proteomes" id="UP000193944">
    <property type="component" value="Unassembled WGS sequence"/>
</dbReference>
<accession>A0A1Y1XNC2</accession>
<evidence type="ECO:0000256" key="1">
    <source>
        <dbReference type="SAM" id="MobiDB-lite"/>
    </source>
</evidence>